<dbReference type="InterPro" id="IPR006665">
    <property type="entry name" value="OmpA-like"/>
</dbReference>
<evidence type="ECO:0000256" key="5">
    <source>
        <dbReference type="ARBA" id="ARBA00022989"/>
    </source>
</evidence>
<evidence type="ECO:0000256" key="6">
    <source>
        <dbReference type="ARBA" id="ARBA00023136"/>
    </source>
</evidence>
<gene>
    <name evidence="9" type="ORF">SAMN05660836_00394</name>
</gene>
<comment type="similarity">
    <text evidence="2">Belongs to the MotB family.</text>
</comment>
<organism evidence="9 10">
    <name type="scientific">Thermodesulforhabdus norvegica</name>
    <dbReference type="NCBI Taxonomy" id="39841"/>
    <lineage>
        <taxon>Bacteria</taxon>
        <taxon>Pseudomonadati</taxon>
        <taxon>Thermodesulfobacteriota</taxon>
        <taxon>Syntrophobacteria</taxon>
        <taxon>Syntrophobacterales</taxon>
        <taxon>Thermodesulforhabdaceae</taxon>
        <taxon>Thermodesulforhabdus</taxon>
    </lineage>
</organism>
<evidence type="ECO:0000256" key="2">
    <source>
        <dbReference type="ARBA" id="ARBA00008914"/>
    </source>
</evidence>
<dbReference type="OrthoDB" id="9805566at2"/>
<dbReference type="PROSITE" id="PS51123">
    <property type="entry name" value="OMPA_2"/>
    <property type="match status" value="1"/>
</dbReference>
<dbReference type="AlphaFoldDB" id="A0A1I4R4I9"/>
<dbReference type="CDD" id="cd07185">
    <property type="entry name" value="OmpA_C-like"/>
    <property type="match status" value="1"/>
</dbReference>
<keyword evidence="5" id="KW-1133">Transmembrane helix</keyword>
<keyword evidence="4" id="KW-0812">Transmembrane</keyword>
<comment type="subcellular location">
    <subcellularLocation>
        <location evidence="1">Cell membrane</location>
        <topology evidence="1">Single-pass membrane protein</topology>
    </subcellularLocation>
</comment>
<dbReference type="Gene3D" id="3.30.1330.60">
    <property type="entry name" value="OmpA-like domain"/>
    <property type="match status" value="1"/>
</dbReference>
<name>A0A1I4R4I9_9BACT</name>
<keyword evidence="10" id="KW-1185">Reference proteome</keyword>
<dbReference type="InterPro" id="IPR050330">
    <property type="entry name" value="Bact_OuterMem_StrucFunc"/>
</dbReference>
<dbReference type="RefSeq" id="WP_093393080.1">
    <property type="nucleotide sequence ID" value="NZ_FOUU01000001.1"/>
</dbReference>
<evidence type="ECO:0000313" key="10">
    <source>
        <dbReference type="Proteomes" id="UP000199611"/>
    </source>
</evidence>
<accession>A0A1I4R4I9</accession>
<dbReference type="InterPro" id="IPR025713">
    <property type="entry name" value="MotB-like_N_dom"/>
</dbReference>
<dbReference type="Proteomes" id="UP000199611">
    <property type="component" value="Unassembled WGS sequence"/>
</dbReference>
<dbReference type="EMBL" id="FOUU01000001">
    <property type="protein sequence ID" value="SFM47169.1"/>
    <property type="molecule type" value="Genomic_DNA"/>
</dbReference>
<evidence type="ECO:0000256" key="4">
    <source>
        <dbReference type="ARBA" id="ARBA00022692"/>
    </source>
</evidence>
<dbReference type="GO" id="GO:0005886">
    <property type="term" value="C:plasma membrane"/>
    <property type="evidence" value="ECO:0007669"/>
    <property type="project" value="UniProtKB-SubCell"/>
</dbReference>
<dbReference type="SUPFAM" id="SSF103088">
    <property type="entry name" value="OmpA-like"/>
    <property type="match status" value="1"/>
</dbReference>
<evidence type="ECO:0000259" key="8">
    <source>
        <dbReference type="PROSITE" id="PS51123"/>
    </source>
</evidence>
<evidence type="ECO:0000256" key="1">
    <source>
        <dbReference type="ARBA" id="ARBA00004162"/>
    </source>
</evidence>
<keyword evidence="3" id="KW-1003">Cell membrane</keyword>
<keyword evidence="6 7" id="KW-0472">Membrane</keyword>
<dbReference type="InterPro" id="IPR036737">
    <property type="entry name" value="OmpA-like_sf"/>
</dbReference>
<reference evidence="9 10" key="1">
    <citation type="submission" date="2016-10" db="EMBL/GenBank/DDBJ databases">
        <authorList>
            <person name="de Groot N.N."/>
        </authorList>
    </citation>
    <scope>NUCLEOTIDE SEQUENCE [LARGE SCALE GENOMIC DNA]</scope>
    <source>
        <strain evidence="9 10">DSM 9990</strain>
    </source>
</reference>
<proteinExistence type="inferred from homology"/>
<evidence type="ECO:0000256" key="3">
    <source>
        <dbReference type="ARBA" id="ARBA00022475"/>
    </source>
</evidence>
<dbReference type="STRING" id="39841.SAMN05660836_00394"/>
<dbReference type="PANTHER" id="PTHR30329">
    <property type="entry name" value="STATOR ELEMENT OF FLAGELLAR MOTOR COMPLEX"/>
    <property type="match status" value="1"/>
</dbReference>
<dbReference type="PANTHER" id="PTHR30329:SF21">
    <property type="entry name" value="LIPOPROTEIN YIAD-RELATED"/>
    <property type="match status" value="1"/>
</dbReference>
<evidence type="ECO:0000313" key="9">
    <source>
        <dbReference type="EMBL" id="SFM47169.1"/>
    </source>
</evidence>
<sequence length="251" mass="28430">MARKKKKQQSNNQGGGESSWMMTFSDLSTLLLTFFVLLISMSSLNEQALRTAFHNFDRMSGILFFRNREAVTLPENVAFKDIIKSLESVYVIDVRDIDEQTPEMISDREFNLLVSTGNLVWYKKQEIYRSFSFIFNDELLFESGSASLNPKVFPLLNKLAAFLKESRYMVFIDGHTDNIPPSPTSAYRSNEELSIARAMAVAAYFIEQAGVPPSKIAVTGYGDLLPIADNSTPKGRALNRRVELIFRPVEE</sequence>
<feature type="domain" description="OmpA-like" evidence="8">
    <location>
        <begin position="129"/>
        <end position="250"/>
    </location>
</feature>
<evidence type="ECO:0000256" key="7">
    <source>
        <dbReference type="PROSITE-ProRule" id="PRU00473"/>
    </source>
</evidence>
<dbReference type="Pfam" id="PF00691">
    <property type="entry name" value="OmpA"/>
    <property type="match status" value="1"/>
</dbReference>
<protein>
    <submittedName>
        <fullName evidence="9">Chemotaxis protein MotB</fullName>
    </submittedName>
</protein>
<dbReference type="Pfam" id="PF13677">
    <property type="entry name" value="MotB_plug"/>
    <property type="match status" value="1"/>
</dbReference>